<gene>
    <name evidence="2" type="ORF">AWB78_08221</name>
</gene>
<protein>
    <submittedName>
        <fullName evidence="2">Helix-turn-helix, type 11 domain-containing protein</fullName>
    </submittedName>
</protein>
<dbReference type="Proteomes" id="UP000071859">
    <property type="component" value="Unassembled WGS sequence"/>
</dbReference>
<comment type="caution">
    <text evidence="2">The sequence shown here is derived from an EMBL/GenBank/DDBJ whole genome shotgun (WGS) entry which is preliminary data.</text>
</comment>
<evidence type="ECO:0000259" key="1">
    <source>
        <dbReference type="Pfam" id="PF13592"/>
    </source>
</evidence>
<evidence type="ECO:0000313" key="3">
    <source>
        <dbReference type="Proteomes" id="UP000071859"/>
    </source>
</evidence>
<reference evidence="2" key="1">
    <citation type="submission" date="2016-01" db="EMBL/GenBank/DDBJ databases">
        <authorList>
            <person name="Peeters C."/>
        </authorList>
    </citation>
    <scope>NUCLEOTIDE SEQUENCE</scope>
    <source>
        <strain evidence="2">LMG 29321</strain>
    </source>
</reference>
<dbReference type="InterPro" id="IPR025959">
    <property type="entry name" value="Winged_HTH_dom"/>
</dbReference>
<evidence type="ECO:0000313" key="2">
    <source>
        <dbReference type="EMBL" id="SAL06742.1"/>
    </source>
</evidence>
<dbReference type="EMBL" id="FCOX02000132">
    <property type="protein sequence ID" value="SAL06742.1"/>
    <property type="molecule type" value="Genomic_DNA"/>
</dbReference>
<accession>A0A158EIL7</accession>
<feature type="domain" description="Winged helix-turn helix" evidence="1">
    <location>
        <begin position="2"/>
        <end position="50"/>
    </location>
</feature>
<proteinExistence type="predicted"/>
<organism evidence="2 3">
    <name type="scientific">Caballeronia calidae</name>
    <dbReference type="NCBI Taxonomy" id="1777139"/>
    <lineage>
        <taxon>Bacteria</taxon>
        <taxon>Pseudomonadati</taxon>
        <taxon>Pseudomonadota</taxon>
        <taxon>Betaproteobacteria</taxon>
        <taxon>Burkholderiales</taxon>
        <taxon>Burkholderiaceae</taxon>
        <taxon>Caballeronia</taxon>
    </lineage>
</organism>
<dbReference type="AlphaFoldDB" id="A0A158EIL7"/>
<name>A0A158EIL7_9BURK</name>
<keyword evidence="3" id="KW-1185">Reference proteome</keyword>
<sequence length="195" mass="22094">MAQLIEREYGIKVSAWTVGRYLNAWGMSAQKPVRRAYERNDASIARWLNEDYPQIAKEAKREKATMYWGDEMGLRSSATCSRKSTFGMPHRQLRNYLMLSSVIAQLLEHLEAALDIRKRLVTGHDLLGGQILCIGHEQQLAPDSNLPMKHCHRWDRLTDRAKVARASVASKSLSVNYVNAQRHLAEGDDGSGKMV</sequence>
<dbReference type="Pfam" id="PF13592">
    <property type="entry name" value="HTH_33"/>
    <property type="match status" value="1"/>
</dbReference>